<feature type="region of interest" description="Disordered" evidence="9">
    <location>
        <begin position="734"/>
        <end position="785"/>
    </location>
</feature>
<evidence type="ECO:0000256" key="5">
    <source>
        <dbReference type="ARBA" id="ARBA00022801"/>
    </source>
</evidence>
<dbReference type="Pfam" id="PF08206">
    <property type="entry name" value="OB_RNB"/>
    <property type="match status" value="1"/>
</dbReference>
<dbReference type="InterPro" id="IPR004476">
    <property type="entry name" value="RNase_II/RNase_R"/>
</dbReference>
<dbReference type="GO" id="GO:0008859">
    <property type="term" value="F:exoribonuclease II activity"/>
    <property type="evidence" value="ECO:0007669"/>
    <property type="project" value="UniProtKB-UniRule"/>
</dbReference>
<comment type="subcellular location">
    <subcellularLocation>
        <location evidence="2 8">Cytoplasm</location>
    </subcellularLocation>
</comment>
<comment type="caution">
    <text evidence="11">The sequence shown here is derived from an EMBL/GenBank/DDBJ whole genome shotgun (WGS) entry which is preliminary data.</text>
</comment>
<dbReference type="GO" id="GO:0003723">
    <property type="term" value="F:RNA binding"/>
    <property type="evidence" value="ECO:0007669"/>
    <property type="project" value="UniProtKB-UniRule"/>
</dbReference>
<accession>H3NHV4</accession>
<dbReference type="InterPro" id="IPR013223">
    <property type="entry name" value="RNase_B_OB_dom"/>
</dbReference>
<dbReference type="InterPro" id="IPR003029">
    <property type="entry name" value="S1_domain"/>
</dbReference>
<dbReference type="OrthoDB" id="9764149at2"/>
<sequence>MSLSKLEQRVLDFLQEDPQAEYKVDQIAQRLNYKGTKNYKKLIKALAFLERVGEIQLTPAGKFRPVSQAGSIKGVYRANDKGFGFLSVGEDQPDLFVPRGKNAGAMDGDTVLAKVIKAIDPTTGKGSEAEIVEIIDRKASQLVGEFFAYNQDERAEYQYLGYIKPQGEFSDAVKVLVRPDGIHPADHTICIVKITEYPNKNHPDEMIGIVSKEIGHRDAPGIDILAILYQFGIPHEFPENVVEAAEAVEQTIDPQDLQGRDDLRDQLIITIDGADAKDLDDAISLQKVSDNEYQLGVHIADVSHYVTEGSPIDREAYERGTSVYLTDRVVPMLPQRLSNGICSLHPHEDRLTLTCQMTINKQGKVTNYRLFKSVIQSAYRMTYRDVNAILDGDLALRKEYEEIVEMLDEMAELHQILLQMRKQRGALDFDAPEAKIVVDEEGHPQDIILRQRYTGERLIESFMLIANETVAAHVLQKNYPFLYRIHEQPDEAKMDRFADFITSFGIILRGDTAKIEPKQLQAALKQVKGTEFEQVVSTMMLRSMQQAKYSEEPAGHFGLASEDYTHFTSPIRRYPDLIVHRLLSKYLQKAPSHKEVLALEGNLPGIADHSSKMERRAVDAERETDALKKAEYMVDKVGETFWGTISSITSFGIFVSLPNTVEGLINLKTLTDDYYQFNPHHLLLIGERTGKVYRIGQQVKIEVLGVNVEEREIDFALIEAEPVKVDERLLQVAPKKEKPKGRKVRSTKRGQRRKDFSSRTHQPKKRGRQKQSANRQFKIKRNKRK</sequence>
<dbReference type="RefSeq" id="WP_006308331.1">
    <property type="nucleotide sequence ID" value="NZ_JH601133.1"/>
</dbReference>
<dbReference type="HOGENOM" id="CLU_002333_4_1_9"/>
<evidence type="ECO:0000256" key="1">
    <source>
        <dbReference type="ARBA" id="ARBA00001849"/>
    </source>
</evidence>
<evidence type="ECO:0000256" key="2">
    <source>
        <dbReference type="ARBA" id="ARBA00004496"/>
    </source>
</evidence>
<dbReference type="SMART" id="SM00955">
    <property type="entry name" value="RNB"/>
    <property type="match status" value="1"/>
</dbReference>
<dbReference type="InterPro" id="IPR012340">
    <property type="entry name" value="NA-bd_OB-fold"/>
</dbReference>
<evidence type="ECO:0000256" key="7">
    <source>
        <dbReference type="ARBA" id="ARBA00022884"/>
    </source>
</evidence>
<name>H3NHV4_9LACT</name>
<dbReference type="AlphaFoldDB" id="H3NHV4"/>
<dbReference type="Pfam" id="PF00575">
    <property type="entry name" value="S1"/>
    <property type="match status" value="1"/>
</dbReference>
<comment type="function">
    <text evidence="8">3'-5' exoribonuclease that releases 5'-nucleoside monophosphates and is involved in maturation of structured RNAs.</text>
</comment>
<dbReference type="GO" id="GO:0005829">
    <property type="term" value="C:cytosol"/>
    <property type="evidence" value="ECO:0007669"/>
    <property type="project" value="TreeGrafter"/>
</dbReference>
<dbReference type="SMART" id="SM00357">
    <property type="entry name" value="CSP"/>
    <property type="match status" value="1"/>
</dbReference>
<dbReference type="PROSITE" id="PS01175">
    <property type="entry name" value="RIBONUCLEASE_II"/>
    <property type="match status" value="1"/>
</dbReference>
<dbReference type="InterPro" id="IPR040476">
    <property type="entry name" value="CSD2"/>
</dbReference>
<evidence type="ECO:0000256" key="3">
    <source>
        <dbReference type="ARBA" id="ARBA00022490"/>
    </source>
</evidence>
<dbReference type="InterPro" id="IPR022966">
    <property type="entry name" value="RNase_II/R_CS"/>
</dbReference>
<dbReference type="InterPro" id="IPR001900">
    <property type="entry name" value="RNase_II/R"/>
</dbReference>
<gene>
    <name evidence="8" type="primary">rnr</name>
    <name evidence="11" type="ORF">HMPREF9708_00382</name>
</gene>
<evidence type="ECO:0000313" key="11">
    <source>
        <dbReference type="EMBL" id="EHR37753.1"/>
    </source>
</evidence>
<evidence type="ECO:0000259" key="10">
    <source>
        <dbReference type="PROSITE" id="PS50126"/>
    </source>
</evidence>
<dbReference type="SMART" id="SM00316">
    <property type="entry name" value="S1"/>
    <property type="match status" value="1"/>
</dbReference>
<dbReference type="NCBIfam" id="TIGR02063">
    <property type="entry name" value="RNase_R"/>
    <property type="match status" value="1"/>
</dbReference>
<dbReference type="EC" id="3.1.13.1" evidence="8"/>
<dbReference type="PATRIC" id="fig|883113.3.peg.386"/>
<dbReference type="PROSITE" id="PS50126">
    <property type="entry name" value="S1"/>
    <property type="match status" value="1"/>
</dbReference>
<dbReference type="NCBIfam" id="TIGR00358">
    <property type="entry name" value="3_prime_RNase"/>
    <property type="match status" value="1"/>
</dbReference>
<keyword evidence="4 8" id="KW-0540">Nuclease</keyword>
<evidence type="ECO:0000256" key="4">
    <source>
        <dbReference type="ARBA" id="ARBA00022722"/>
    </source>
</evidence>
<dbReference type="PANTHER" id="PTHR23355">
    <property type="entry name" value="RIBONUCLEASE"/>
    <property type="match status" value="1"/>
</dbReference>
<dbReference type="Proteomes" id="UP000006190">
    <property type="component" value="Unassembled WGS sequence"/>
</dbReference>
<dbReference type="STRING" id="883113.HMPREF9708_00382"/>
<dbReference type="SUPFAM" id="SSF50249">
    <property type="entry name" value="Nucleic acid-binding proteins"/>
    <property type="match status" value="4"/>
</dbReference>
<comment type="catalytic activity">
    <reaction evidence="1 8">
        <text>Exonucleolytic cleavage in the 3'- to 5'-direction to yield nucleoside 5'-phosphates.</text>
        <dbReference type="EC" id="3.1.13.1"/>
    </reaction>
</comment>
<dbReference type="eggNOG" id="COG0557">
    <property type="taxonomic scope" value="Bacteria"/>
</dbReference>
<feature type="domain" description="S1 motif" evidence="10">
    <location>
        <begin position="638"/>
        <end position="718"/>
    </location>
</feature>
<keyword evidence="7 8" id="KW-0694">RNA-binding</keyword>
<keyword evidence="12" id="KW-1185">Reference proteome</keyword>
<dbReference type="HAMAP" id="MF_01895">
    <property type="entry name" value="RNase_R"/>
    <property type="match status" value="1"/>
</dbReference>
<dbReference type="Pfam" id="PF00773">
    <property type="entry name" value="RNB"/>
    <property type="match status" value="1"/>
</dbReference>
<keyword evidence="6 8" id="KW-0269">Exonuclease</keyword>
<evidence type="ECO:0000313" key="12">
    <source>
        <dbReference type="Proteomes" id="UP000006190"/>
    </source>
</evidence>
<dbReference type="InterPro" id="IPR050180">
    <property type="entry name" value="RNR_Ribonuclease"/>
</dbReference>
<organism evidence="11 12">
    <name type="scientific">Facklamia languida CCUG 37842</name>
    <dbReference type="NCBI Taxonomy" id="883113"/>
    <lineage>
        <taxon>Bacteria</taxon>
        <taxon>Bacillati</taxon>
        <taxon>Bacillota</taxon>
        <taxon>Bacilli</taxon>
        <taxon>Lactobacillales</taxon>
        <taxon>Aerococcaceae</taxon>
        <taxon>Facklamia</taxon>
    </lineage>
</organism>
<dbReference type="GO" id="GO:0006402">
    <property type="term" value="P:mRNA catabolic process"/>
    <property type="evidence" value="ECO:0007669"/>
    <property type="project" value="TreeGrafter"/>
</dbReference>
<evidence type="ECO:0000256" key="9">
    <source>
        <dbReference type="SAM" id="MobiDB-lite"/>
    </source>
</evidence>
<keyword evidence="5 8" id="KW-0378">Hydrolase</keyword>
<evidence type="ECO:0000256" key="8">
    <source>
        <dbReference type="HAMAP-Rule" id="MF_01895"/>
    </source>
</evidence>
<dbReference type="CDD" id="cd04471">
    <property type="entry name" value="S1_RNase_R"/>
    <property type="match status" value="1"/>
</dbReference>
<proteinExistence type="inferred from homology"/>
<dbReference type="EMBL" id="AGEG01000003">
    <property type="protein sequence ID" value="EHR37753.1"/>
    <property type="molecule type" value="Genomic_DNA"/>
</dbReference>
<dbReference type="Gene3D" id="2.40.50.140">
    <property type="entry name" value="Nucleic acid-binding proteins"/>
    <property type="match status" value="2"/>
</dbReference>
<keyword evidence="3 8" id="KW-0963">Cytoplasm</keyword>
<comment type="similarity">
    <text evidence="8">Belongs to the RNR ribonuclease family. RNase R subfamily.</text>
</comment>
<reference evidence="11 12" key="1">
    <citation type="submission" date="2012-01" db="EMBL/GenBank/DDBJ databases">
        <title>The Genome Sequence of Facklamia languida CCUG 37842.</title>
        <authorList>
            <consortium name="The Broad Institute Genome Sequencing Platform"/>
            <person name="Earl A."/>
            <person name="Ward D."/>
            <person name="Feldgarden M."/>
            <person name="Gevers D."/>
            <person name="Huys G."/>
            <person name="Young S.K."/>
            <person name="Zeng Q."/>
            <person name="Gargeya S."/>
            <person name="Fitzgerald M."/>
            <person name="Haas B."/>
            <person name="Abouelleil A."/>
            <person name="Alvarado L."/>
            <person name="Arachchi H.M."/>
            <person name="Berlin A."/>
            <person name="Chapman S.B."/>
            <person name="Gearin G."/>
            <person name="Goldberg J."/>
            <person name="Griggs A."/>
            <person name="Gujja S."/>
            <person name="Hansen M."/>
            <person name="Heiman D."/>
            <person name="Howarth C."/>
            <person name="Larimer J."/>
            <person name="Lui A."/>
            <person name="MacDonald P.J.P."/>
            <person name="McCowen C."/>
            <person name="Montmayeur A."/>
            <person name="Murphy C."/>
            <person name="Neiman D."/>
            <person name="Pearson M."/>
            <person name="Priest M."/>
            <person name="Roberts A."/>
            <person name="Saif S."/>
            <person name="Shea T."/>
            <person name="Sisk P."/>
            <person name="Stolte C."/>
            <person name="Sykes S."/>
            <person name="Wortman J."/>
            <person name="Nusbaum C."/>
            <person name="Birren B."/>
        </authorList>
    </citation>
    <scope>NUCLEOTIDE SEQUENCE [LARGE SCALE GENOMIC DNA]</scope>
    <source>
        <strain evidence="11 12">CCUG 37842</strain>
    </source>
</reference>
<dbReference type="PANTHER" id="PTHR23355:SF9">
    <property type="entry name" value="DIS3-LIKE EXONUCLEASE 2"/>
    <property type="match status" value="1"/>
</dbReference>
<evidence type="ECO:0000256" key="6">
    <source>
        <dbReference type="ARBA" id="ARBA00022839"/>
    </source>
</evidence>
<protein>
    <recommendedName>
        <fullName evidence="8">Ribonuclease R</fullName>
        <shortName evidence="8">RNase R</shortName>
        <ecNumber evidence="8">3.1.13.1</ecNumber>
    </recommendedName>
</protein>
<dbReference type="InterPro" id="IPR011129">
    <property type="entry name" value="CSD"/>
</dbReference>
<dbReference type="Pfam" id="PF17876">
    <property type="entry name" value="CSD2"/>
    <property type="match status" value="1"/>
</dbReference>
<dbReference type="InterPro" id="IPR011805">
    <property type="entry name" value="RNase_R"/>
</dbReference>
<feature type="compositionally biased region" description="Basic residues" evidence="9">
    <location>
        <begin position="737"/>
        <end position="752"/>
    </location>
</feature>